<proteinExistence type="inferred from homology"/>
<keyword evidence="6 10" id="KW-0862">Zinc</keyword>
<evidence type="ECO:0000256" key="9">
    <source>
        <dbReference type="ARBA" id="ARBA00023136"/>
    </source>
</evidence>
<sequence length="289" mass="30560">MTQPRQSRLPRPRVLAALAALALIYAVAAACLLVAGVPALGVAVLAAAVFAAQWMWTERLARRLTRAQPVSAAEEPELHAVVDRLCALTHHPRPRLAISPDPAPNAWTVGRSADHTTIIVTRALLRRLDPSELTAVLAHEVAHIAHRDVSLMTLISAPALAMTWFARTVGRGLGRAPGAFFQLGFFGLVTLAAAVVAGLLGALSQLPLRALSRARESAADATAAAYLGQPALLSSALLKLHEGAEIPRTDLRAAVAALGVIAATPPRNRWLATHPSLETRLADLARLPH</sequence>
<evidence type="ECO:0000256" key="2">
    <source>
        <dbReference type="ARBA" id="ARBA00022670"/>
    </source>
</evidence>
<dbReference type="EMBL" id="QZEY01000001">
    <property type="protein sequence ID" value="RJL35380.1"/>
    <property type="molecule type" value="Genomic_DNA"/>
</dbReference>
<dbReference type="PANTHER" id="PTHR43221:SF2">
    <property type="entry name" value="PROTEASE HTPX HOMOLOG"/>
    <property type="match status" value="1"/>
</dbReference>
<keyword evidence="8 10" id="KW-0482">Metalloprotease</keyword>
<evidence type="ECO:0000256" key="5">
    <source>
        <dbReference type="ARBA" id="ARBA00022801"/>
    </source>
</evidence>
<gene>
    <name evidence="13" type="ORF">D5H75_00725</name>
</gene>
<accession>A0A3A4B483</accession>
<dbReference type="GO" id="GO:0006508">
    <property type="term" value="P:proteolysis"/>
    <property type="evidence" value="ECO:0007669"/>
    <property type="project" value="UniProtKB-KW"/>
</dbReference>
<keyword evidence="5 10" id="KW-0378">Hydrolase</keyword>
<keyword evidence="14" id="KW-1185">Reference proteome</keyword>
<comment type="cofactor">
    <cofactor evidence="10">
        <name>Zn(2+)</name>
        <dbReference type="ChEBI" id="CHEBI:29105"/>
    </cofactor>
    <text evidence="10">Binds 1 zinc ion per subunit.</text>
</comment>
<keyword evidence="1" id="KW-1003">Cell membrane</keyword>
<keyword evidence="9 11" id="KW-0472">Membrane</keyword>
<feature type="transmembrane region" description="Helical" evidence="11">
    <location>
        <begin position="179"/>
        <end position="203"/>
    </location>
</feature>
<evidence type="ECO:0000256" key="6">
    <source>
        <dbReference type="ARBA" id="ARBA00022833"/>
    </source>
</evidence>
<dbReference type="Proteomes" id="UP000265768">
    <property type="component" value="Unassembled WGS sequence"/>
</dbReference>
<dbReference type="InterPro" id="IPR001915">
    <property type="entry name" value="Peptidase_M48"/>
</dbReference>
<dbReference type="AlphaFoldDB" id="A0A3A4B483"/>
<organism evidence="13 14">
    <name type="scientific">Bailinhaonella thermotolerans</name>
    <dbReference type="NCBI Taxonomy" id="1070861"/>
    <lineage>
        <taxon>Bacteria</taxon>
        <taxon>Bacillati</taxon>
        <taxon>Actinomycetota</taxon>
        <taxon>Actinomycetes</taxon>
        <taxon>Streptosporangiales</taxon>
        <taxon>Streptosporangiaceae</taxon>
        <taxon>Bailinhaonella</taxon>
    </lineage>
</organism>
<evidence type="ECO:0000256" key="3">
    <source>
        <dbReference type="ARBA" id="ARBA00022692"/>
    </source>
</evidence>
<dbReference type="Gene3D" id="3.30.2010.10">
    <property type="entry name" value="Metalloproteases ('zincins'), catalytic domain"/>
    <property type="match status" value="1"/>
</dbReference>
<evidence type="ECO:0000256" key="1">
    <source>
        <dbReference type="ARBA" id="ARBA00022475"/>
    </source>
</evidence>
<comment type="similarity">
    <text evidence="10">Belongs to the peptidase M48 family.</text>
</comment>
<dbReference type="GO" id="GO:0046872">
    <property type="term" value="F:metal ion binding"/>
    <property type="evidence" value="ECO:0007669"/>
    <property type="project" value="UniProtKB-KW"/>
</dbReference>
<keyword evidence="2 10" id="KW-0645">Protease</keyword>
<evidence type="ECO:0000256" key="10">
    <source>
        <dbReference type="RuleBase" id="RU003983"/>
    </source>
</evidence>
<evidence type="ECO:0000256" key="8">
    <source>
        <dbReference type="ARBA" id="ARBA00023049"/>
    </source>
</evidence>
<comment type="caution">
    <text evidence="13">The sequence shown here is derived from an EMBL/GenBank/DDBJ whole genome shotgun (WGS) entry which is preliminary data.</text>
</comment>
<reference evidence="13 14" key="1">
    <citation type="submission" date="2018-09" db="EMBL/GenBank/DDBJ databases">
        <title>YIM 75507 draft genome.</title>
        <authorList>
            <person name="Tang S."/>
            <person name="Feng Y."/>
        </authorList>
    </citation>
    <scope>NUCLEOTIDE SEQUENCE [LARGE SCALE GENOMIC DNA]</scope>
    <source>
        <strain evidence="13 14">YIM 75507</strain>
    </source>
</reference>
<evidence type="ECO:0000259" key="12">
    <source>
        <dbReference type="Pfam" id="PF01435"/>
    </source>
</evidence>
<dbReference type="OrthoDB" id="15218at2"/>
<feature type="domain" description="Peptidase M48" evidence="12">
    <location>
        <begin position="73"/>
        <end position="285"/>
    </location>
</feature>
<dbReference type="InterPro" id="IPR050083">
    <property type="entry name" value="HtpX_protease"/>
</dbReference>
<dbReference type="GO" id="GO:0004222">
    <property type="term" value="F:metalloendopeptidase activity"/>
    <property type="evidence" value="ECO:0007669"/>
    <property type="project" value="InterPro"/>
</dbReference>
<dbReference type="Pfam" id="PF01435">
    <property type="entry name" value="Peptidase_M48"/>
    <property type="match status" value="1"/>
</dbReference>
<dbReference type="RefSeq" id="WP_119924350.1">
    <property type="nucleotide sequence ID" value="NZ_QZEY01000001.1"/>
</dbReference>
<feature type="transmembrane region" description="Helical" evidence="11">
    <location>
        <begin position="149"/>
        <end position="167"/>
    </location>
</feature>
<dbReference type="PANTHER" id="PTHR43221">
    <property type="entry name" value="PROTEASE HTPX"/>
    <property type="match status" value="1"/>
</dbReference>
<evidence type="ECO:0000256" key="4">
    <source>
        <dbReference type="ARBA" id="ARBA00022723"/>
    </source>
</evidence>
<keyword evidence="4" id="KW-0479">Metal-binding</keyword>
<evidence type="ECO:0000256" key="11">
    <source>
        <dbReference type="SAM" id="Phobius"/>
    </source>
</evidence>
<keyword evidence="3 11" id="KW-0812">Transmembrane</keyword>
<protein>
    <submittedName>
        <fullName evidence="13">Zinc metalloprotease HtpX</fullName>
    </submittedName>
</protein>
<evidence type="ECO:0000313" key="13">
    <source>
        <dbReference type="EMBL" id="RJL35380.1"/>
    </source>
</evidence>
<name>A0A3A4B483_9ACTN</name>
<evidence type="ECO:0000313" key="14">
    <source>
        <dbReference type="Proteomes" id="UP000265768"/>
    </source>
</evidence>
<feature type="transmembrane region" description="Helical" evidence="11">
    <location>
        <begin position="39"/>
        <end position="56"/>
    </location>
</feature>
<evidence type="ECO:0000256" key="7">
    <source>
        <dbReference type="ARBA" id="ARBA00022989"/>
    </source>
</evidence>
<dbReference type="PROSITE" id="PS51257">
    <property type="entry name" value="PROKAR_LIPOPROTEIN"/>
    <property type="match status" value="1"/>
</dbReference>
<keyword evidence="7 11" id="KW-1133">Transmembrane helix</keyword>